<dbReference type="Proteomes" id="UP000358159">
    <property type="component" value="Unassembled WGS sequence"/>
</dbReference>
<dbReference type="Pfam" id="PF00805">
    <property type="entry name" value="Pentapeptide"/>
    <property type="match status" value="1"/>
</dbReference>
<comment type="caution">
    <text evidence="1">The sequence shown here is derived from an EMBL/GenBank/DDBJ whole genome shotgun (WGS) entry which is preliminary data.</text>
</comment>
<reference evidence="1 2" key="1">
    <citation type="submission" date="2019-09" db="EMBL/GenBank/DDBJ databases">
        <title>Distinct polysaccharide growth profiles of human intestinal Prevotella copri isolates.</title>
        <authorList>
            <person name="Fehlner-Peach H."/>
            <person name="Magnabosco C."/>
            <person name="Raghavan V."/>
            <person name="Scher J.U."/>
            <person name="Tett A."/>
            <person name="Cox L.M."/>
            <person name="Gottsegen C."/>
            <person name="Watters A."/>
            <person name="Wiltshire- Gordon J.D."/>
            <person name="Segata N."/>
            <person name="Bonneau R."/>
            <person name="Littman D.R."/>
        </authorList>
    </citation>
    <scope>NUCLEOTIDE SEQUENCE [LARGE SCALE GENOMIC DNA]</scope>
    <source>
        <strain evidence="1 2">BVe41219</strain>
    </source>
</reference>
<sequence length="293" mass="34507">MNLLHYFNKKRELSPSNRKEYSLNEHGYVDLKNQFIDSSDLANKYEKCDFSKSSFAHSNRIYWIENRIFINSIFYKTIFRALAEHGNEFYSCMFENINFKNAIIGYDSSCYTYCTFKKVKFGAFIKPQFRDCKFINCDFYDVDFQASNFENCEFIGNLDNVWFRGGFPTESFKKEFGNAKQNKMLNVSFEDAILHDVTFSDNCDLSTVLFPKQGKYLFFDNWDEQLDLIMNECTANKSMTIRNDIVSFVEIHKVHSANQKYYILNVVDLLKEYDDKAVEIIAKKATQKIGFSE</sequence>
<dbReference type="InterPro" id="IPR001646">
    <property type="entry name" value="5peptide_repeat"/>
</dbReference>
<evidence type="ECO:0008006" key="3">
    <source>
        <dbReference type="Google" id="ProtNLM"/>
    </source>
</evidence>
<accession>A0A6A7VP26</accession>
<dbReference type="AlphaFoldDB" id="A0A6A7VP26"/>
<organism evidence="1 2">
    <name type="scientific">Segatella copri</name>
    <dbReference type="NCBI Taxonomy" id="165179"/>
    <lineage>
        <taxon>Bacteria</taxon>
        <taxon>Pseudomonadati</taxon>
        <taxon>Bacteroidota</taxon>
        <taxon>Bacteroidia</taxon>
        <taxon>Bacteroidales</taxon>
        <taxon>Prevotellaceae</taxon>
        <taxon>Segatella</taxon>
    </lineage>
</organism>
<protein>
    <recommendedName>
        <fullName evidence="3">Pentapeptide repeat-containing protein</fullName>
    </recommendedName>
</protein>
<dbReference type="EMBL" id="VZAZ01000027">
    <property type="protein sequence ID" value="MQO55370.1"/>
    <property type="molecule type" value="Genomic_DNA"/>
</dbReference>
<proteinExistence type="predicted"/>
<dbReference type="SUPFAM" id="SSF141571">
    <property type="entry name" value="Pentapeptide repeat-like"/>
    <property type="match status" value="1"/>
</dbReference>
<gene>
    <name evidence="1" type="ORF">F7D42_06515</name>
</gene>
<name>A0A6A7VP26_9BACT</name>
<dbReference type="RefSeq" id="WP_072542301.1">
    <property type="nucleotide sequence ID" value="NZ_JAPDUK010000002.1"/>
</dbReference>
<evidence type="ECO:0000313" key="2">
    <source>
        <dbReference type="Proteomes" id="UP000358159"/>
    </source>
</evidence>
<dbReference type="Gene3D" id="2.160.20.80">
    <property type="entry name" value="E3 ubiquitin-protein ligase SopA"/>
    <property type="match status" value="1"/>
</dbReference>
<evidence type="ECO:0000313" key="1">
    <source>
        <dbReference type="EMBL" id="MQO55370.1"/>
    </source>
</evidence>